<keyword evidence="4 10" id="KW-0808">Transferase</keyword>
<evidence type="ECO:0000256" key="8">
    <source>
        <dbReference type="ARBA" id="ARBA00023027"/>
    </source>
</evidence>
<comment type="pathway">
    <text evidence="2 10">Cofactor biosynthesis; NAD(+) biosynthesis; deamido-NAD(+) from nicotinate D-ribonucleotide: step 1/1.</text>
</comment>
<dbReference type="PANTHER" id="PTHR39321">
    <property type="entry name" value="NICOTINATE-NUCLEOTIDE ADENYLYLTRANSFERASE-RELATED"/>
    <property type="match status" value="1"/>
</dbReference>
<dbReference type="NCBIfam" id="NF000841">
    <property type="entry name" value="PRK00071.1-4"/>
    <property type="match status" value="1"/>
</dbReference>
<keyword evidence="5 10" id="KW-0548">Nucleotidyltransferase</keyword>
<accession>A0A430AD93</accession>
<keyword evidence="13" id="KW-1185">Reference proteome</keyword>
<dbReference type="NCBIfam" id="TIGR00482">
    <property type="entry name" value="nicotinate (nicotinamide) nucleotide adenylyltransferase"/>
    <property type="match status" value="1"/>
</dbReference>
<evidence type="ECO:0000313" key="13">
    <source>
        <dbReference type="Proteomes" id="UP000287101"/>
    </source>
</evidence>
<dbReference type="GO" id="GO:0009435">
    <property type="term" value="P:NAD+ biosynthetic process"/>
    <property type="evidence" value="ECO:0007669"/>
    <property type="project" value="UniProtKB-UniRule"/>
</dbReference>
<keyword evidence="8 10" id="KW-0520">NAD</keyword>
<dbReference type="HAMAP" id="MF_00244">
    <property type="entry name" value="NaMN_adenylyltr"/>
    <property type="match status" value="1"/>
</dbReference>
<comment type="function">
    <text evidence="1 10">Catalyzes the reversible adenylation of nicotinate mononucleotide (NaMN) to nicotinic acid adenine dinucleotide (NaAD).</text>
</comment>
<dbReference type="Proteomes" id="UP000287101">
    <property type="component" value="Unassembled WGS sequence"/>
</dbReference>
<dbReference type="CDD" id="cd02165">
    <property type="entry name" value="NMNAT"/>
    <property type="match status" value="1"/>
</dbReference>
<sequence length="198" mass="22653">MAGQSKKKERVGILGGNFNPVHYAHLIVASQVYHQLELDKIYLMPSFESPHVDPKKTISASHRIEMLKLALVDDSSSMEIETIEIERQGKSYTYDTMAELTSQHPDKEYYFIIGGDMVDYLPKWHRIDDLIKIVQLVGVNRPGYPLTSDYPVKWVEVPMMDISSSYIREKISTGGTVDYLLPKNVIDYIDKKGLYQHG</sequence>
<evidence type="ECO:0000256" key="3">
    <source>
        <dbReference type="ARBA" id="ARBA00022642"/>
    </source>
</evidence>
<evidence type="ECO:0000256" key="7">
    <source>
        <dbReference type="ARBA" id="ARBA00022840"/>
    </source>
</evidence>
<feature type="domain" description="Cytidyltransferase-like" evidence="11">
    <location>
        <begin position="13"/>
        <end position="170"/>
    </location>
</feature>
<dbReference type="NCBIfam" id="NF000840">
    <property type="entry name" value="PRK00071.1-3"/>
    <property type="match status" value="1"/>
</dbReference>
<dbReference type="AlphaFoldDB" id="A0A430AD93"/>
<dbReference type="Pfam" id="PF01467">
    <property type="entry name" value="CTP_transf_like"/>
    <property type="match status" value="1"/>
</dbReference>
<dbReference type="RefSeq" id="WP_126831052.1">
    <property type="nucleotide sequence ID" value="NZ_CBCRYB010000003.1"/>
</dbReference>
<organism evidence="12 13">
    <name type="scientific">Vagococcus fessus</name>
    <dbReference type="NCBI Taxonomy" id="120370"/>
    <lineage>
        <taxon>Bacteria</taxon>
        <taxon>Bacillati</taxon>
        <taxon>Bacillota</taxon>
        <taxon>Bacilli</taxon>
        <taxon>Lactobacillales</taxon>
        <taxon>Enterococcaceae</taxon>
        <taxon>Vagococcus</taxon>
    </lineage>
</organism>
<evidence type="ECO:0000259" key="11">
    <source>
        <dbReference type="Pfam" id="PF01467"/>
    </source>
</evidence>
<name>A0A430AD93_9ENTE</name>
<evidence type="ECO:0000256" key="6">
    <source>
        <dbReference type="ARBA" id="ARBA00022741"/>
    </source>
</evidence>
<dbReference type="SUPFAM" id="SSF52374">
    <property type="entry name" value="Nucleotidylyl transferase"/>
    <property type="match status" value="1"/>
</dbReference>
<comment type="caution">
    <text evidence="12">The sequence shown here is derived from an EMBL/GenBank/DDBJ whole genome shotgun (WGS) entry which is preliminary data.</text>
</comment>
<comment type="similarity">
    <text evidence="10">Belongs to the NadD family.</text>
</comment>
<keyword evidence="6 10" id="KW-0547">Nucleotide-binding</keyword>
<evidence type="ECO:0000313" key="12">
    <source>
        <dbReference type="EMBL" id="RSU05163.1"/>
    </source>
</evidence>
<evidence type="ECO:0000256" key="1">
    <source>
        <dbReference type="ARBA" id="ARBA00002324"/>
    </source>
</evidence>
<dbReference type="GO" id="GO:0004515">
    <property type="term" value="F:nicotinate-nucleotide adenylyltransferase activity"/>
    <property type="evidence" value="ECO:0007669"/>
    <property type="project" value="UniProtKB-UniRule"/>
</dbReference>
<keyword evidence="7 10" id="KW-0067">ATP-binding</keyword>
<evidence type="ECO:0000256" key="10">
    <source>
        <dbReference type="HAMAP-Rule" id="MF_00244"/>
    </source>
</evidence>
<dbReference type="UniPathway" id="UPA00253">
    <property type="reaction ID" value="UER00332"/>
</dbReference>
<evidence type="ECO:0000256" key="2">
    <source>
        <dbReference type="ARBA" id="ARBA00005019"/>
    </source>
</evidence>
<proteinExistence type="inferred from homology"/>
<dbReference type="EMBL" id="NGJY01000001">
    <property type="protein sequence ID" value="RSU05163.1"/>
    <property type="molecule type" value="Genomic_DNA"/>
</dbReference>
<gene>
    <name evidence="10 12" type="primary">nadD</name>
    <name evidence="12" type="ORF">CBF31_03880</name>
</gene>
<dbReference type="OrthoDB" id="5295945at2"/>
<reference evidence="12 13" key="1">
    <citation type="submission" date="2017-05" db="EMBL/GenBank/DDBJ databases">
        <title>Vagococcus spp. assemblies.</title>
        <authorList>
            <person name="Gulvik C.A."/>
        </authorList>
    </citation>
    <scope>NUCLEOTIDE SEQUENCE [LARGE SCALE GENOMIC DNA]</scope>
    <source>
        <strain evidence="12 13">CCUG 41755</strain>
    </source>
</reference>
<keyword evidence="3 10" id="KW-0662">Pyridine nucleotide biosynthesis</keyword>
<dbReference type="NCBIfam" id="TIGR00125">
    <property type="entry name" value="cyt_tran_rel"/>
    <property type="match status" value="1"/>
</dbReference>
<comment type="catalytic activity">
    <reaction evidence="9 10">
        <text>nicotinate beta-D-ribonucleotide + ATP + H(+) = deamido-NAD(+) + diphosphate</text>
        <dbReference type="Rhea" id="RHEA:22860"/>
        <dbReference type="ChEBI" id="CHEBI:15378"/>
        <dbReference type="ChEBI" id="CHEBI:30616"/>
        <dbReference type="ChEBI" id="CHEBI:33019"/>
        <dbReference type="ChEBI" id="CHEBI:57502"/>
        <dbReference type="ChEBI" id="CHEBI:58437"/>
        <dbReference type="EC" id="2.7.7.18"/>
    </reaction>
</comment>
<protein>
    <recommendedName>
        <fullName evidence="10">Probable nicotinate-nucleotide adenylyltransferase</fullName>
        <ecNumber evidence="10">2.7.7.18</ecNumber>
    </recommendedName>
    <alternativeName>
        <fullName evidence="10">Deamido-NAD(+) diphosphorylase</fullName>
    </alternativeName>
    <alternativeName>
        <fullName evidence="10">Deamido-NAD(+) pyrophosphorylase</fullName>
    </alternativeName>
    <alternativeName>
        <fullName evidence="10">Nicotinate mononucleotide adenylyltransferase</fullName>
        <shortName evidence="10">NaMN adenylyltransferase</shortName>
    </alternativeName>
</protein>
<dbReference type="InterPro" id="IPR014729">
    <property type="entry name" value="Rossmann-like_a/b/a_fold"/>
</dbReference>
<evidence type="ECO:0000256" key="4">
    <source>
        <dbReference type="ARBA" id="ARBA00022679"/>
    </source>
</evidence>
<evidence type="ECO:0000256" key="5">
    <source>
        <dbReference type="ARBA" id="ARBA00022695"/>
    </source>
</evidence>
<dbReference type="Gene3D" id="3.40.50.620">
    <property type="entry name" value="HUPs"/>
    <property type="match status" value="1"/>
</dbReference>
<dbReference type="InterPro" id="IPR004821">
    <property type="entry name" value="Cyt_trans-like"/>
</dbReference>
<dbReference type="GO" id="GO:0005524">
    <property type="term" value="F:ATP binding"/>
    <property type="evidence" value="ECO:0007669"/>
    <property type="project" value="UniProtKB-KW"/>
</dbReference>
<evidence type="ECO:0000256" key="9">
    <source>
        <dbReference type="ARBA" id="ARBA00048721"/>
    </source>
</evidence>
<dbReference type="InterPro" id="IPR005248">
    <property type="entry name" value="NadD/NMNAT"/>
</dbReference>
<dbReference type="PANTHER" id="PTHR39321:SF3">
    <property type="entry name" value="PHOSPHOPANTETHEINE ADENYLYLTRANSFERASE"/>
    <property type="match status" value="1"/>
</dbReference>
<dbReference type="EC" id="2.7.7.18" evidence="10"/>